<dbReference type="Proteomes" id="UP000386847">
    <property type="component" value="Chromosome"/>
</dbReference>
<keyword evidence="2" id="KW-0813">Transport</keyword>
<dbReference type="InterPro" id="IPR020846">
    <property type="entry name" value="MFS_dom"/>
</dbReference>
<keyword evidence="5 6" id="KW-0472">Membrane</keyword>
<feature type="transmembrane region" description="Helical" evidence="6">
    <location>
        <begin position="156"/>
        <end position="177"/>
    </location>
</feature>
<evidence type="ECO:0000259" key="7">
    <source>
        <dbReference type="PROSITE" id="PS50850"/>
    </source>
</evidence>
<feature type="transmembrane region" description="Helical" evidence="6">
    <location>
        <begin position="67"/>
        <end position="93"/>
    </location>
</feature>
<dbReference type="EMBL" id="CP045725">
    <property type="protein sequence ID" value="QGF25315.1"/>
    <property type="molecule type" value="Genomic_DNA"/>
</dbReference>
<feature type="transmembrane region" description="Helical" evidence="6">
    <location>
        <begin position="189"/>
        <end position="211"/>
    </location>
</feature>
<dbReference type="Gene3D" id="1.20.1720.10">
    <property type="entry name" value="Multidrug resistance protein D"/>
    <property type="match status" value="1"/>
</dbReference>
<dbReference type="CDD" id="cd17321">
    <property type="entry name" value="MFS_MMR_MDR_like"/>
    <property type="match status" value="1"/>
</dbReference>
<dbReference type="AlphaFoldDB" id="A0A5Q2FKX7"/>
<dbReference type="PANTHER" id="PTHR42718:SF9">
    <property type="entry name" value="MAJOR FACILITATOR SUPERFAMILY MULTIDRUG TRANSPORTER MFSC"/>
    <property type="match status" value="1"/>
</dbReference>
<keyword evidence="3 6" id="KW-0812">Transmembrane</keyword>
<keyword evidence="4 6" id="KW-1133">Transmembrane helix</keyword>
<reference evidence="8 9" key="1">
    <citation type="submission" date="2019-10" db="EMBL/GenBank/DDBJ databases">
        <title>Genomic analysis of Raineyella sp. CBA3103.</title>
        <authorList>
            <person name="Roh S.W."/>
        </authorList>
    </citation>
    <scope>NUCLEOTIDE SEQUENCE [LARGE SCALE GENOMIC DNA]</scope>
    <source>
        <strain evidence="8 9">CBA3103</strain>
    </source>
</reference>
<sequence>MAVVTFWLFAGTVGTVAPKILENVNTGGHTFISLQQMNLAVSITALFSGMFIVVMGRTADRMGRVRVTLVGLVLGIIGSALVMLASGAAALWLMLVGRAIQGLSAACIMPASMALVKTYWDGKGRQRAVSMWSIGSWGGSGLAAIFGGIVASNIGWQWIFGTSIAVSVVSFFMILGTPESKVEQREKSAFDVLGLVLFLVSVLALMIVLIFGKQLGWVSPMTLGLSAIAIVGLTVFVLWEKRQAAPFVDFALFRNTTFTGATISNFILNATIGLLIVSQQMLQKARTPGAPDYVSAFQAGLLTIGYAVAIIAFIRVGEKLLQRFGPRKPMMWGSIIVALTCVLLIPTWVLLSQYKILAAVAYTLFGLGLAFYATPSTDAALSNLPADQAGAGAGIYKMASSLGGAIGAAVSLAIFTGFLGQGSILGETVHFEGVQGNIDLRQAGMFVMVFNLLLCLGAMLSIALTVPKGGGSRDLNKVAVAPTPAPQLPPDDAKAAILSRLSALSLADLEAVEKAALLNQLGKADPKVLQQLVATMRE</sequence>
<organism evidence="8 9">
    <name type="scientific">Raineyella fluvialis</name>
    <dbReference type="NCBI Taxonomy" id="2662261"/>
    <lineage>
        <taxon>Bacteria</taxon>
        <taxon>Bacillati</taxon>
        <taxon>Actinomycetota</taxon>
        <taxon>Actinomycetes</taxon>
        <taxon>Propionibacteriales</taxon>
        <taxon>Propionibacteriaceae</taxon>
        <taxon>Raineyella</taxon>
    </lineage>
</organism>
<evidence type="ECO:0000313" key="8">
    <source>
        <dbReference type="EMBL" id="QGF25315.1"/>
    </source>
</evidence>
<evidence type="ECO:0000256" key="3">
    <source>
        <dbReference type="ARBA" id="ARBA00022692"/>
    </source>
</evidence>
<evidence type="ECO:0000256" key="6">
    <source>
        <dbReference type="SAM" id="Phobius"/>
    </source>
</evidence>
<evidence type="ECO:0000256" key="5">
    <source>
        <dbReference type="ARBA" id="ARBA00023136"/>
    </source>
</evidence>
<dbReference type="PANTHER" id="PTHR42718">
    <property type="entry name" value="MAJOR FACILITATOR SUPERFAMILY MULTIDRUG TRANSPORTER MFSC"/>
    <property type="match status" value="1"/>
</dbReference>
<gene>
    <name evidence="8" type="ORF">Rai3103_16795</name>
</gene>
<feature type="domain" description="Major facilitator superfamily (MFS) profile" evidence="7">
    <location>
        <begin position="1"/>
        <end position="469"/>
    </location>
</feature>
<dbReference type="InterPro" id="IPR036259">
    <property type="entry name" value="MFS_trans_sf"/>
</dbReference>
<keyword evidence="9" id="KW-1185">Reference proteome</keyword>
<feature type="transmembrane region" description="Helical" evidence="6">
    <location>
        <begin position="296"/>
        <end position="317"/>
    </location>
</feature>
<protein>
    <submittedName>
        <fullName evidence="8">MFS transporter</fullName>
    </submittedName>
</protein>
<feature type="transmembrane region" description="Helical" evidence="6">
    <location>
        <begin position="217"/>
        <end position="239"/>
    </location>
</feature>
<feature type="transmembrane region" description="Helical" evidence="6">
    <location>
        <begin position="405"/>
        <end position="425"/>
    </location>
</feature>
<dbReference type="KEGG" id="rain:Rai3103_16795"/>
<evidence type="ECO:0000256" key="4">
    <source>
        <dbReference type="ARBA" id="ARBA00022989"/>
    </source>
</evidence>
<name>A0A5Q2FKX7_9ACTN</name>
<dbReference type="InterPro" id="IPR011701">
    <property type="entry name" value="MFS"/>
</dbReference>
<feature type="transmembrane region" description="Helical" evidence="6">
    <location>
        <begin position="356"/>
        <end position="374"/>
    </location>
</feature>
<evidence type="ECO:0000256" key="1">
    <source>
        <dbReference type="ARBA" id="ARBA00004651"/>
    </source>
</evidence>
<feature type="transmembrane region" description="Helical" evidence="6">
    <location>
        <begin position="329"/>
        <end position="350"/>
    </location>
</feature>
<dbReference type="PROSITE" id="PS50850">
    <property type="entry name" value="MFS"/>
    <property type="match status" value="1"/>
</dbReference>
<feature type="transmembrane region" description="Helical" evidence="6">
    <location>
        <begin position="34"/>
        <end position="55"/>
    </location>
</feature>
<evidence type="ECO:0000313" key="9">
    <source>
        <dbReference type="Proteomes" id="UP000386847"/>
    </source>
</evidence>
<feature type="transmembrane region" description="Helical" evidence="6">
    <location>
        <begin position="251"/>
        <end position="276"/>
    </location>
</feature>
<dbReference type="Pfam" id="PF07690">
    <property type="entry name" value="MFS_1"/>
    <property type="match status" value="1"/>
</dbReference>
<feature type="transmembrane region" description="Helical" evidence="6">
    <location>
        <begin position="128"/>
        <end position="150"/>
    </location>
</feature>
<dbReference type="GO" id="GO:0022857">
    <property type="term" value="F:transmembrane transporter activity"/>
    <property type="evidence" value="ECO:0007669"/>
    <property type="project" value="InterPro"/>
</dbReference>
<feature type="transmembrane region" description="Helical" evidence="6">
    <location>
        <begin position="445"/>
        <end position="466"/>
    </location>
</feature>
<dbReference type="Gene3D" id="1.20.1250.20">
    <property type="entry name" value="MFS general substrate transporter like domains"/>
    <property type="match status" value="1"/>
</dbReference>
<dbReference type="GO" id="GO:0005886">
    <property type="term" value="C:plasma membrane"/>
    <property type="evidence" value="ECO:0007669"/>
    <property type="project" value="UniProtKB-SubCell"/>
</dbReference>
<feature type="transmembrane region" description="Helical" evidence="6">
    <location>
        <begin position="99"/>
        <end position="116"/>
    </location>
</feature>
<evidence type="ECO:0000256" key="2">
    <source>
        <dbReference type="ARBA" id="ARBA00022448"/>
    </source>
</evidence>
<accession>A0A5Q2FKX7</accession>
<proteinExistence type="predicted"/>
<dbReference type="SUPFAM" id="SSF103473">
    <property type="entry name" value="MFS general substrate transporter"/>
    <property type="match status" value="1"/>
</dbReference>
<comment type="subcellular location">
    <subcellularLocation>
        <location evidence="1">Cell membrane</location>
        <topology evidence="1">Multi-pass membrane protein</topology>
    </subcellularLocation>
</comment>